<dbReference type="FunFam" id="2.40.420.20:FF:000003">
    <property type="entry name" value="Cation efflux system protein cusB"/>
    <property type="match status" value="1"/>
</dbReference>
<evidence type="ECO:0000259" key="7">
    <source>
        <dbReference type="Pfam" id="PF25919"/>
    </source>
</evidence>
<dbReference type="GO" id="GO:0060003">
    <property type="term" value="P:copper ion export"/>
    <property type="evidence" value="ECO:0007669"/>
    <property type="project" value="TreeGrafter"/>
</dbReference>
<proteinExistence type="inferred from homology"/>
<dbReference type="Pfam" id="PF25869">
    <property type="entry name" value="3HB_CusB"/>
    <property type="match status" value="1"/>
</dbReference>
<feature type="domain" description="CusB-like beta-barrel" evidence="8">
    <location>
        <begin position="250"/>
        <end position="326"/>
    </location>
</feature>
<keyword evidence="2" id="KW-0813">Transport</keyword>
<dbReference type="PANTHER" id="PTHR30097">
    <property type="entry name" value="CATION EFFLUX SYSTEM PROTEIN CUSB"/>
    <property type="match status" value="1"/>
</dbReference>
<dbReference type="Gene3D" id="2.40.420.20">
    <property type="match status" value="1"/>
</dbReference>
<dbReference type="Pfam" id="PF25919">
    <property type="entry name" value="BSH_CusB"/>
    <property type="match status" value="1"/>
</dbReference>
<dbReference type="InterPro" id="IPR058790">
    <property type="entry name" value="BSH_CusB"/>
</dbReference>
<dbReference type="PANTHER" id="PTHR30097:SF15">
    <property type="entry name" value="CATION EFFLUX SYSTEM PROTEIN CUSB"/>
    <property type="match status" value="1"/>
</dbReference>
<dbReference type="Pfam" id="PF25954">
    <property type="entry name" value="Beta-barrel_RND_2"/>
    <property type="match status" value="1"/>
</dbReference>
<dbReference type="GO" id="GO:0030288">
    <property type="term" value="C:outer membrane-bounded periplasmic space"/>
    <property type="evidence" value="ECO:0007669"/>
    <property type="project" value="TreeGrafter"/>
</dbReference>
<name>A0A2X1BFL1_BREVE</name>
<evidence type="ECO:0000259" key="8">
    <source>
        <dbReference type="Pfam" id="PF25954"/>
    </source>
</evidence>
<dbReference type="GO" id="GO:0015679">
    <property type="term" value="P:plasma membrane copper ion transport"/>
    <property type="evidence" value="ECO:0007669"/>
    <property type="project" value="TreeGrafter"/>
</dbReference>
<feature type="domain" description="CusB-like barrel-sandwich hybrid" evidence="7">
    <location>
        <begin position="129"/>
        <end position="246"/>
    </location>
</feature>
<evidence type="ECO:0000256" key="3">
    <source>
        <dbReference type="ARBA" id="ARBA00022729"/>
    </source>
</evidence>
<dbReference type="SUPFAM" id="SSF111369">
    <property type="entry name" value="HlyD-like secretion proteins"/>
    <property type="match status" value="1"/>
</dbReference>
<feature type="region of interest" description="Disordered" evidence="5">
    <location>
        <begin position="402"/>
        <end position="433"/>
    </location>
</feature>
<dbReference type="GO" id="GO:0022857">
    <property type="term" value="F:transmembrane transporter activity"/>
    <property type="evidence" value="ECO:0007669"/>
    <property type="project" value="InterPro"/>
</dbReference>
<reference evidence="10 13" key="2">
    <citation type="submission" date="2020-08" db="EMBL/GenBank/DDBJ databases">
        <title>Functional genomics of gut bacteria from endangered species of beetles.</title>
        <authorList>
            <person name="Carlos-Shanley C."/>
        </authorList>
    </citation>
    <scope>NUCLEOTIDE SEQUENCE [LARGE SCALE GENOMIC DNA]</scope>
    <source>
        <strain evidence="10 13">S00192</strain>
    </source>
</reference>
<evidence type="ECO:0000256" key="5">
    <source>
        <dbReference type="SAM" id="MobiDB-lite"/>
    </source>
</evidence>
<reference evidence="11 12" key="1">
    <citation type="submission" date="2018-06" db="EMBL/GenBank/DDBJ databases">
        <authorList>
            <consortium name="Pathogen Informatics"/>
            <person name="Doyle S."/>
        </authorList>
    </citation>
    <scope>NUCLEOTIDE SEQUENCE [LARGE SCALE GENOMIC DNA]</scope>
    <source>
        <strain evidence="11 12">NCTC11166</strain>
    </source>
</reference>
<dbReference type="Proteomes" id="UP000251186">
    <property type="component" value="Unassembled WGS sequence"/>
</dbReference>
<evidence type="ECO:0000313" key="12">
    <source>
        <dbReference type="Proteomes" id="UP000251186"/>
    </source>
</evidence>
<gene>
    <name evidence="11" type="primary">cusB_2</name>
    <name evidence="10" type="ORF">HNP47_002606</name>
    <name evidence="11" type="ORF">NCTC11166_02573</name>
</gene>
<sequence>MNALRNKRLGIAMGALLLVGVGVGAGIVVAPRLDGAGGETAEGGGEREILYWYDPMVPNERYPGPGKSSMNMETIPKYADEGGTTATPGVRIDPALAQNLGVRYATARRGDLEGDLSATAVVDYNERDIAVVQSRADGFVQRVYNRAPGDVIAAGAPLVDLLIPTWGGAQTEYLAVRRTGNTPLIQAARQRLVLMGMSESLIASVERSGRARNTITISTPTGGVIKTLGVRAGMSVTQGMTLAEINGLATVWVNAAIPEALGSRLRVGQSVEVALTAFPGERFTGRLTALLPELVGDSRTVTGRIEMANRGGRLRPGMFGRITFGGGSTTALLVPTEAVIRTGERDIVMLARPEGRYQPAEVRVGREAGGQTEILAGLREGERIVASGQFLIDSEASLSGVTARPIGPTSRPATAAPTGASMAAPASRGRSSQ</sequence>
<evidence type="ECO:0000313" key="10">
    <source>
        <dbReference type="EMBL" id="MBB5772590.1"/>
    </source>
</evidence>
<evidence type="ECO:0000256" key="4">
    <source>
        <dbReference type="ARBA" id="ARBA00023065"/>
    </source>
</evidence>
<accession>A0A2X1BFL1</accession>
<dbReference type="EMBL" id="UAQP01000014">
    <property type="protein sequence ID" value="SPU55178.1"/>
    <property type="molecule type" value="Genomic_DNA"/>
</dbReference>
<dbReference type="Gene3D" id="2.40.30.170">
    <property type="match status" value="1"/>
</dbReference>
<dbReference type="InterPro" id="IPR058791">
    <property type="entry name" value="3HB_CusB"/>
</dbReference>
<dbReference type="Gene3D" id="6.10.140.730">
    <property type="match status" value="1"/>
</dbReference>
<evidence type="ECO:0000256" key="1">
    <source>
        <dbReference type="ARBA" id="ARBA00009477"/>
    </source>
</evidence>
<dbReference type="FunFam" id="2.40.30.170:FF:000010">
    <property type="entry name" value="Efflux RND transporter periplasmic adaptor subunit"/>
    <property type="match status" value="1"/>
</dbReference>
<dbReference type="InterPro" id="IPR058649">
    <property type="entry name" value="CzcB_C"/>
</dbReference>
<dbReference type="GO" id="GO:0046914">
    <property type="term" value="F:transition metal ion binding"/>
    <property type="evidence" value="ECO:0007669"/>
    <property type="project" value="TreeGrafter"/>
</dbReference>
<evidence type="ECO:0000259" key="9">
    <source>
        <dbReference type="Pfam" id="PF25975"/>
    </source>
</evidence>
<evidence type="ECO:0000259" key="6">
    <source>
        <dbReference type="Pfam" id="PF25869"/>
    </source>
</evidence>
<evidence type="ECO:0000256" key="2">
    <source>
        <dbReference type="ARBA" id="ARBA00022448"/>
    </source>
</evidence>
<evidence type="ECO:0000313" key="11">
    <source>
        <dbReference type="EMBL" id="SPU55178.1"/>
    </source>
</evidence>
<dbReference type="InterPro" id="IPR051909">
    <property type="entry name" value="MFP_Cation_Efflux"/>
</dbReference>
<feature type="compositionally biased region" description="Low complexity" evidence="5">
    <location>
        <begin position="412"/>
        <end position="427"/>
    </location>
</feature>
<dbReference type="Pfam" id="PF25975">
    <property type="entry name" value="CzcB_C"/>
    <property type="match status" value="1"/>
</dbReference>
<feature type="domain" description="CusB-like three alpha-helical bundle" evidence="6">
    <location>
        <begin position="166"/>
        <end position="212"/>
    </location>
</feature>
<evidence type="ECO:0000313" key="13">
    <source>
        <dbReference type="Proteomes" id="UP000556201"/>
    </source>
</evidence>
<dbReference type="InterPro" id="IPR058792">
    <property type="entry name" value="Beta-barrel_RND_2"/>
</dbReference>
<dbReference type="GO" id="GO:0016020">
    <property type="term" value="C:membrane"/>
    <property type="evidence" value="ECO:0007669"/>
    <property type="project" value="InterPro"/>
</dbReference>
<feature type="domain" description="CzcB-like C-terminal circularly permuted SH3-like" evidence="9">
    <location>
        <begin position="333"/>
        <end position="392"/>
    </location>
</feature>
<organism evidence="11 12">
    <name type="scientific">Brevundimonas vesicularis</name>
    <name type="common">Pseudomonas vesicularis</name>
    <dbReference type="NCBI Taxonomy" id="41276"/>
    <lineage>
        <taxon>Bacteria</taxon>
        <taxon>Pseudomonadati</taxon>
        <taxon>Pseudomonadota</taxon>
        <taxon>Alphaproteobacteria</taxon>
        <taxon>Caulobacterales</taxon>
        <taxon>Caulobacteraceae</taxon>
        <taxon>Brevundimonas</taxon>
    </lineage>
</organism>
<comment type="similarity">
    <text evidence="1">Belongs to the membrane fusion protein (MFP) (TC 8.A.1) family.</text>
</comment>
<dbReference type="Gene3D" id="2.40.50.100">
    <property type="match status" value="1"/>
</dbReference>
<dbReference type="InterPro" id="IPR006143">
    <property type="entry name" value="RND_pump_MFP"/>
</dbReference>
<dbReference type="NCBIfam" id="TIGR01730">
    <property type="entry name" value="RND_mfp"/>
    <property type="match status" value="1"/>
</dbReference>
<dbReference type="RefSeq" id="WP_112863185.1">
    <property type="nucleotide sequence ID" value="NZ_JACHLJ010000003.1"/>
</dbReference>
<protein>
    <submittedName>
        <fullName evidence="11">Cation efflux system protein CusB</fullName>
    </submittedName>
    <submittedName>
        <fullName evidence="10">Cu(I)/Ag(I) efflux system membrane fusion protein</fullName>
    </submittedName>
</protein>
<keyword evidence="3" id="KW-0732">Signal</keyword>
<dbReference type="Proteomes" id="UP000556201">
    <property type="component" value="Unassembled WGS sequence"/>
</dbReference>
<dbReference type="AlphaFoldDB" id="A0A2X1BFL1"/>
<keyword evidence="4" id="KW-0406">Ion transport</keyword>
<dbReference type="EMBL" id="JACHLJ010000003">
    <property type="protein sequence ID" value="MBB5772590.1"/>
    <property type="molecule type" value="Genomic_DNA"/>
</dbReference>